<dbReference type="SUPFAM" id="SSF144232">
    <property type="entry name" value="HIT/MYND zinc finger-like"/>
    <property type="match status" value="1"/>
</dbReference>
<evidence type="ECO:0000256" key="1">
    <source>
        <dbReference type="PROSITE-ProRule" id="PRU00453"/>
    </source>
</evidence>
<feature type="region of interest" description="Disordered" evidence="2">
    <location>
        <begin position="1"/>
        <end position="41"/>
    </location>
</feature>
<feature type="region of interest" description="Disordered" evidence="2">
    <location>
        <begin position="75"/>
        <end position="105"/>
    </location>
</feature>
<proteinExistence type="predicted"/>
<dbReference type="EMBL" id="JAACLJ010000008">
    <property type="protein sequence ID" value="KAF4581964.1"/>
    <property type="molecule type" value="Genomic_DNA"/>
</dbReference>
<feature type="domain" description="HIT-type" evidence="3">
    <location>
        <begin position="43"/>
        <end position="77"/>
    </location>
</feature>
<keyword evidence="1" id="KW-0479">Metal-binding</keyword>
<dbReference type="Pfam" id="PF04438">
    <property type="entry name" value="zf-HIT"/>
    <property type="match status" value="1"/>
</dbReference>
<dbReference type="PROSITE" id="PS51083">
    <property type="entry name" value="ZF_HIT"/>
    <property type="match status" value="1"/>
</dbReference>
<evidence type="ECO:0000313" key="4">
    <source>
        <dbReference type="EMBL" id="KAF4581964.1"/>
    </source>
</evidence>
<feature type="region of interest" description="Disordered" evidence="2">
    <location>
        <begin position="231"/>
        <end position="253"/>
    </location>
</feature>
<dbReference type="OrthoDB" id="18412at2759"/>
<sequence length="253" mass="27685">MDAPVKKEPSCLSPAPLDRKPEQDWTEMEGNDAPPSPKGPTMCGVCAAVESKYKCSRCYLPYCSVACNRTHQINHPSDPMPKLSPSESPSRGPSAEPEGTPNLFGALDKSEKLEWLFRKYPDLPQQLLDIYNETQPPQNDMSARIPASLMRGVPSQGNWSCEKGISKGKAALRRARQLPGEAGEAIREYCTLVMLLVEEEEAKSGAQTVFQQQLAEQDANLIRQLMAAENGGDGYRTRSESALMARETSSGGP</sequence>
<keyword evidence="5" id="KW-1185">Reference proteome</keyword>
<dbReference type="Proteomes" id="UP000562929">
    <property type="component" value="Unassembled WGS sequence"/>
</dbReference>
<evidence type="ECO:0000259" key="3">
    <source>
        <dbReference type="PROSITE" id="PS51083"/>
    </source>
</evidence>
<protein>
    <submittedName>
        <fullName evidence="4">Zinc finger domain-containing protein</fullName>
    </submittedName>
</protein>
<dbReference type="Gene3D" id="3.30.60.190">
    <property type="match status" value="1"/>
</dbReference>
<gene>
    <name evidence="4" type="ORF">GQ602_006588</name>
</gene>
<evidence type="ECO:0000256" key="2">
    <source>
        <dbReference type="SAM" id="MobiDB-lite"/>
    </source>
</evidence>
<keyword evidence="1" id="KW-0863">Zinc-finger</keyword>
<name>A0A8H4Q1S0_9HYPO</name>
<organism evidence="4 5">
    <name type="scientific">Ophiocordyceps camponoti-floridani</name>
    <dbReference type="NCBI Taxonomy" id="2030778"/>
    <lineage>
        <taxon>Eukaryota</taxon>
        <taxon>Fungi</taxon>
        <taxon>Dikarya</taxon>
        <taxon>Ascomycota</taxon>
        <taxon>Pezizomycotina</taxon>
        <taxon>Sordariomycetes</taxon>
        <taxon>Hypocreomycetidae</taxon>
        <taxon>Hypocreales</taxon>
        <taxon>Ophiocordycipitaceae</taxon>
        <taxon>Ophiocordyceps</taxon>
    </lineage>
</organism>
<keyword evidence="1" id="KW-0862">Zinc</keyword>
<evidence type="ECO:0000313" key="5">
    <source>
        <dbReference type="Proteomes" id="UP000562929"/>
    </source>
</evidence>
<dbReference type="GO" id="GO:0008270">
    <property type="term" value="F:zinc ion binding"/>
    <property type="evidence" value="ECO:0007669"/>
    <property type="project" value="UniProtKB-UniRule"/>
</dbReference>
<dbReference type="InterPro" id="IPR007529">
    <property type="entry name" value="Znf_HIT"/>
</dbReference>
<comment type="caution">
    <text evidence="4">The sequence shown here is derived from an EMBL/GenBank/DDBJ whole genome shotgun (WGS) entry which is preliminary data.</text>
</comment>
<reference evidence="4 5" key="1">
    <citation type="journal article" date="2020" name="G3 (Bethesda)">
        <title>Genetic Underpinnings of Host Manipulation by Ophiocordyceps as Revealed by Comparative Transcriptomics.</title>
        <authorList>
            <person name="Will I."/>
            <person name="Das B."/>
            <person name="Trinh T."/>
            <person name="Brachmann A."/>
            <person name="Ohm R.A."/>
            <person name="de Bekker C."/>
        </authorList>
    </citation>
    <scope>NUCLEOTIDE SEQUENCE [LARGE SCALE GENOMIC DNA]</scope>
    <source>
        <strain evidence="4 5">EC05</strain>
    </source>
</reference>
<dbReference type="AlphaFoldDB" id="A0A8H4Q1S0"/>
<dbReference type="CDD" id="cd23024">
    <property type="entry name" value="zf-HIT_ZNHIT2-3"/>
    <property type="match status" value="1"/>
</dbReference>
<accession>A0A8H4Q1S0</accession>